<dbReference type="Gene3D" id="3.40.50.10240">
    <property type="entry name" value="Thiamin pyrophosphokinase, catalytic domain"/>
    <property type="match status" value="1"/>
</dbReference>
<proteinExistence type="predicted"/>
<keyword evidence="4" id="KW-0067">ATP-binding</keyword>
<dbReference type="InterPro" id="IPR007373">
    <property type="entry name" value="Thiamin_PyroPKinase_B1-bd"/>
</dbReference>
<keyword evidence="1 7" id="KW-0808">Transferase</keyword>
<evidence type="ECO:0000259" key="6">
    <source>
        <dbReference type="SMART" id="SM00983"/>
    </source>
</evidence>
<dbReference type="SUPFAM" id="SSF63862">
    <property type="entry name" value="Thiamin pyrophosphokinase, substrate-binding domain"/>
    <property type="match status" value="1"/>
</dbReference>
<keyword evidence="3 7" id="KW-0418">Kinase</keyword>
<organism evidence="7 8">
    <name type="scientific">Streptococcus parasanguinis</name>
    <dbReference type="NCBI Taxonomy" id="1318"/>
    <lineage>
        <taxon>Bacteria</taxon>
        <taxon>Bacillati</taxon>
        <taxon>Bacillota</taxon>
        <taxon>Bacilli</taxon>
        <taxon>Lactobacillales</taxon>
        <taxon>Streptococcaceae</taxon>
        <taxon>Streptococcus</taxon>
    </lineage>
</organism>
<dbReference type="CDD" id="cd07995">
    <property type="entry name" value="TPK"/>
    <property type="match status" value="1"/>
</dbReference>
<dbReference type="SUPFAM" id="SSF63999">
    <property type="entry name" value="Thiamin pyrophosphokinase, catalytic domain"/>
    <property type="match status" value="1"/>
</dbReference>
<dbReference type="GO" id="GO:0006772">
    <property type="term" value="P:thiamine metabolic process"/>
    <property type="evidence" value="ECO:0007669"/>
    <property type="project" value="UniProtKB-UniRule"/>
</dbReference>
<dbReference type="GO" id="GO:0004788">
    <property type="term" value="F:thiamine diphosphokinase activity"/>
    <property type="evidence" value="ECO:0007669"/>
    <property type="project" value="UniProtKB-UniRule"/>
</dbReference>
<name>A0A414CN44_STRPA</name>
<dbReference type="Proteomes" id="UP000285773">
    <property type="component" value="Unassembled WGS sequence"/>
</dbReference>
<evidence type="ECO:0000256" key="2">
    <source>
        <dbReference type="ARBA" id="ARBA00022741"/>
    </source>
</evidence>
<dbReference type="GO" id="GO:0016301">
    <property type="term" value="F:kinase activity"/>
    <property type="evidence" value="ECO:0007669"/>
    <property type="project" value="UniProtKB-KW"/>
</dbReference>
<dbReference type="GO" id="GO:0009229">
    <property type="term" value="P:thiamine diphosphate biosynthetic process"/>
    <property type="evidence" value="ECO:0007669"/>
    <property type="project" value="InterPro"/>
</dbReference>
<dbReference type="PANTHER" id="PTHR41299">
    <property type="entry name" value="THIAMINE PYROPHOSPHOKINASE"/>
    <property type="match status" value="1"/>
</dbReference>
<dbReference type="InterPro" id="IPR007371">
    <property type="entry name" value="TPK_catalytic"/>
</dbReference>
<dbReference type="GO" id="GO:0005524">
    <property type="term" value="F:ATP binding"/>
    <property type="evidence" value="ECO:0007669"/>
    <property type="project" value="UniProtKB-KW"/>
</dbReference>
<evidence type="ECO:0000256" key="1">
    <source>
        <dbReference type="ARBA" id="ARBA00022679"/>
    </source>
</evidence>
<gene>
    <name evidence="7" type="ORF">DW820_04785</name>
</gene>
<dbReference type="EMBL" id="QSIO01000001">
    <property type="protein sequence ID" value="RHC96438.1"/>
    <property type="molecule type" value="Genomic_DNA"/>
</dbReference>
<sequence>MGNIAILAGGDSTLLPRNHDVYVGVDGGCLKLLEQGLPLDIAVGDFDSVSEIDLRQIRTQAKQVIQSIPEKNDTDLELALKAAFEAYPEAAVTVYGAFGGRLDHFLSNIFLPTDPDLAPYMEQIQLVDGQNRLIYRPAGCHEIQPDPAMSYVGFMPVGQGHLEITGAKYPLHQENYFLKAMYGSNEFLDQPIQVSLDRGYLVIVYSKDRG</sequence>
<dbReference type="AlphaFoldDB" id="A0A414CN44"/>
<keyword evidence="2" id="KW-0547">Nucleotide-binding</keyword>
<dbReference type="SMART" id="SM00983">
    <property type="entry name" value="TPK_B1_binding"/>
    <property type="match status" value="1"/>
</dbReference>
<evidence type="ECO:0000256" key="3">
    <source>
        <dbReference type="ARBA" id="ARBA00022777"/>
    </source>
</evidence>
<feature type="domain" description="Thiamin pyrophosphokinase thiamin-binding" evidence="6">
    <location>
        <begin position="139"/>
        <end position="202"/>
    </location>
</feature>
<dbReference type="PANTHER" id="PTHR41299:SF1">
    <property type="entry name" value="THIAMINE PYROPHOSPHOKINASE"/>
    <property type="match status" value="1"/>
</dbReference>
<dbReference type="Pfam" id="PF04263">
    <property type="entry name" value="TPK_catalytic"/>
    <property type="match status" value="1"/>
</dbReference>
<reference evidence="7 8" key="1">
    <citation type="submission" date="2018-08" db="EMBL/GenBank/DDBJ databases">
        <title>A genome reference for cultivated species of the human gut microbiota.</title>
        <authorList>
            <person name="Zou Y."/>
            <person name="Xue W."/>
            <person name="Luo G."/>
        </authorList>
    </citation>
    <scope>NUCLEOTIDE SEQUENCE [LARGE SCALE GENOMIC DNA]</scope>
    <source>
        <strain evidence="7 8">AM33-3BH</strain>
    </source>
</reference>
<protein>
    <recommendedName>
        <fullName evidence="5">Thiamine diphosphokinase</fullName>
        <ecNumber evidence="5">2.7.6.2</ecNumber>
    </recommendedName>
</protein>
<dbReference type="InterPro" id="IPR053149">
    <property type="entry name" value="TPK"/>
</dbReference>
<dbReference type="RefSeq" id="WP_118095586.1">
    <property type="nucleotide sequence ID" value="NZ_QSIO01000001.1"/>
</dbReference>
<comment type="caution">
    <text evidence="7">The sequence shown here is derived from an EMBL/GenBank/DDBJ whole genome shotgun (WGS) entry which is preliminary data.</text>
</comment>
<evidence type="ECO:0000256" key="4">
    <source>
        <dbReference type="ARBA" id="ARBA00022840"/>
    </source>
</evidence>
<dbReference type="NCBIfam" id="TIGR01378">
    <property type="entry name" value="thi_PPkinase"/>
    <property type="match status" value="1"/>
</dbReference>
<evidence type="ECO:0000313" key="8">
    <source>
        <dbReference type="Proteomes" id="UP000285773"/>
    </source>
</evidence>
<dbReference type="EC" id="2.7.6.2" evidence="5"/>
<dbReference type="InterPro" id="IPR036371">
    <property type="entry name" value="TPK_B1-bd_sf"/>
</dbReference>
<dbReference type="Pfam" id="PF04265">
    <property type="entry name" value="TPK_B1_binding"/>
    <property type="match status" value="1"/>
</dbReference>
<dbReference type="GO" id="GO:0030975">
    <property type="term" value="F:thiamine binding"/>
    <property type="evidence" value="ECO:0007669"/>
    <property type="project" value="InterPro"/>
</dbReference>
<dbReference type="InterPro" id="IPR006282">
    <property type="entry name" value="Thi_PPkinase"/>
</dbReference>
<dbReference type="InterPro" id="IPR036759">
    <property type="entry name" value="TPK_catalytic_sf"/>
</dbReference>
<accession>A0A414CN44</accession>
<evidence type="ECO:0000313" key="7">
    <source>
        <dbReference type="EMBL" id="RHC96438.1"/>
    </source>
</evidence>
<evidence type="ECO:0000256" key="5">
    <source>
        <dbReference type="NCBIfam" id="TIGR01378"/>
    </source>
</evidence>